<reference evidence="1 2" key="1">
    <citation type="journal article" date="2018" name="Sci. Rep.">
        <title>Genomic signatures of local adaptation to the degree of environmental predictability in rotifers.</title>
        <authorList>
            <person name="Franch-Gras L."/>
            <person name="Hahn C."/>
            <person name="Garcia-Roger E.M."/>
            <person name="Carmona M.J."/>
            <person name="Serra M."/>
            <person name="Gomez A."/>
        </authorList>
    </citation>
    <scope>NUCLEOTIDE SEQUENCE [LARGE SCALE GENOMIC DNA]</scope>
    <source>
        <strain evidence="1">HYR1</strain>
    </source>
</reference>
<dbReference type="AlphaFoldDB" id="A0A3M7S9W1"/>
<gene>
    <name evidence="1" type="ORF">BpHYR1_008466</name>
</gene>
<organism evidence="1 2">
    <name type="scientific">Brachionus plicatilis</name>
    <name type="common">Marine rotifer</name>
    <name type="synonym">Brachionus muelleri</name>
    <dbReference type="NCBI Taxonomy" id="10195"/>
    <lineage>
        <taxon>Eukaryota</taxon>
        <taxon>Metazoa</taxon>
        <taxon>Spiralia</taxon>
        <taxon>Gnathifera</taxon>
        <taxon>Rotifera</taxon>
        <taxon>Eurotatoria</taxon>
        <taxon>Monogononta</taxon>
        <taxon>Pseudotrocha</taxon>
        <taxon>Ploima</taxon>
        <taxon>Brachionidae</taxon>
        <taxon>Brachionus</taxon>
    </lineage>
</organism>
<evidence type="ECO:0000313" key="1">
    <source>
        <dbReference type="EMBL" id="RNA32613.1"/>
    </source>
</evidence>
<sequence>MMPCHAILAEMKTKSSGKSLSREKDSSILIAFSAILQAIKMIQRSCLIDKVTTQLVNFIDKEPIADIVDLSILTIIYLLFISFFNASQCNTIDDGNIAFGFMRLQNRTREYDDICLCLDFMCLVRYNIDIISFLN</sequence>
<dbReference type="Proteomes" id="UP000276133">
    <property type="component" value="Unassembled WGS sequence"/>
</dbReference>
<keyword evidence="2" id="KW-1185">Reference proteome</keyword>
<comment type="caution">
    <text evidence="1">The sequence shown here is derived from an EMBL/GenBank/DDBJ whole genome shotgun (WGS) entry which is preliminary data.</text>
</comment>
<name>A0A3M7S9W1_BRAPC</name>
<accession>A0A3M7S9W1</accession>
<evidence type="ECO:0000313" key="2">
    <source>
        <dbReference type="Proteomes" id="UP000276133"/>
    </source>
</evidence>
<dbReference type="EMBL" id="REGN01001779">
    <property type="protein sequence ID" value="RNA32613.1"/>
    <property type="molecule type" value="Genomic_DNA"/>
</dbReference>
<proteinExistence type="predicted"/>
<protein>
    <submittedName>
        <fullName evidence="1">Uncharacterized protein</fullName>
    </submittedName>
</protein>